<dbReference type="Proteomes" id="UP000288361">
    <property type="component" value="Unassembled WGS sequence"/>
</dbReference>
<dbReference type="NCBIfam" id="NF009044">
    <property type="entry name" value="PRK12378.1"/>
    <property type="match status" value="1"/>
</dbReference>
<comment type="similarity">
    <text evidence="1 6">Belongs to the TACO1 family.</text>
</comment>
<dbReference type="InterPro" id="IPR049083">
    <property type="entry name" value="TACO1_YebC_N"/>
</dbReference>
<evidence type="ECO:0000256" key="3">
    <source>
        <dbReference type="ARBA" id="ARBA00023015"/>
    </source>
</evidence>
<reference evidence="9 10" key="1">
    <citation type="journal article" date="2011" name="Front. Microbiol.">
        <title>Genomic signatures of strain selection and enhancement in Bacillus atrophaeus var. globigii, a historical biowarfare simulant.</title>
        <authorList>
            <person name="Gibbons H.S."/>
            <person name="Broomall S.M."/>
            <person name="McNew L.A."/>
            <person name="Daligault H."/>
            <person name="Chapman C."/>
            <person name="Bruce D."/>
            <person name="Karavis M."/>
            <person name="Krepps M."/>
            <person name="McGregor P.A."/>
            <person name="Hong C."/>
            <person name="Park K.H."/>
            <person name="Akmal A."/>
            <person name="Feldman A."/>
            <person name="Lin J.S."/>
            <person name="Chang W.E."/>
            <person name="Higgs B.W."/>
            <person name="Demirev P."/>
            <person name="Lindquist J."/>
            <person name="Liem A."/>
            <person name="Fochler E."/>
            <person name="Read T.D."/>
            <person name="Tapia R."/>
            <person name="Johnson S."/>
            <person name="Bishop-Lilly K.A."/>
            <person name="Detter C."/>
            <person name="Han C."/>
            <person name="Sozhamannan S."/>
            <person name="Rosenzweig C.N."/>
            <person name="Skowronski E.W."/>
        </authorList>
    </citation>
    <scope>NUCLEOTIDE SEQUENCE [LARGE SCALE GENOMIC DNA]</scope>
    <source>
        <strain evidence="9 10">TPS4-2</strain>
    </source>
</reference>
<dbReference type="PANTHER" id="PTHR12532:SF6">
    <property type="entry name" value="TRANSCRIPTIONAL REGULATORY PROTEIN YEBC-RELATED"/>
    <property type="match status" value="1"/>
</dbReference>
<keyword evidence="3 6" id="KW-0805">Transcription regulation</keyword>
<dbReference type="EMBL" id="PIQA01000012">
    <property type="protein sequence ID" value="RUO62328.1"/>
    <property type="molecule type" value="Genomic_DNA"/>
</dbReference>
<dbReference type="Gene3D" id="3.30.70.980">
    <property type="match status" value="2"/>
</dbReference>
<dbReference type="InterPro" id="IPR048300">
    <property type="entry name" value="TACO1_YebC-like_2nd/3rd_dom"/>
</dbReference>
<keyword evidence="2 6" id="KW-0963">Cytoplasm</keyword>
<organism evidence="9 10">
    <name type="scientific">Idiomarina piscisalsi</name>
    <dbReference type="NCBI Taxonomy" id="1096243"/>
    <lineage>
        <taxon>Bacteria</taxon>
        <taxon>Pseudomonadati</taxon>
        <taxon>Pseudomonadota</taxon>
        <taxon>Gammaproteobacteria</taxon>
        <taxon>Alteromonadales</taxon>
        <taxon>Idiomarinaceae</taxon>
        <taxon>Idiomarina</taxon>
    </lineage>
</organism>
<dbReference type="RefSeq" id="WP_053952922.1">
    <property type="nucleotide sequence ID" value="NZ_JBHUMT010000016.1"/>
</dbReference>
<evidence type="ECO:0000313" key="9">
    <source>
        <dbReference type="EMBL" id="RUO62328.1"/>
    </source>
</evidence>
<gene>
    <name evidence="9" type="ORF">CWI73_10400</name>
</gene>
<dbReference type="GO" id="GO:0005829">
    <property type="term" value="C:cytosol"/>
    <property type="evidence" value="ECO:0007669"/>
    <property type="project" value="TreeGrafter"/>
</dbReference>
<dbReference type="FunFam" id="3.30.70.980:FF:000002">
    <property type="entry name" value="Probable transcriptional regulatory protein YebC"/>
    <property type="match status" value="1"/>
</dbReference>
<dbReference type="NCBIfam" id="TIGR01033">
    <property type="entry name" value="YebC/PmpR family DNA-binding transcriptional regulator"/>
    <property type="match status" value="1"/>
</dbReference>
<evidence type="ECO:0000259" key="8">
    <source>
        <dbReference type="Pfam" id="PF20772"/>
    </source>
</evidence>
<name>A0A432YN53_9GAMM</name>
<dbReference type="SUPFAM" id="SSF75625">
    <property type="entry name" value="YebC-like"/>
    <property type="match status" value="1"/>
</dbReference>
<feature type="domain" description="TACO1/YebC-like N-terminal" evidence="8">
    <location>
        <begin position="5"/>
        <end position="76"/>
    </location>
</feature>
<dbReference type="InterPro" id="IPR017856">
    <property type="entry name" value="Integrase-like_N"/>
</dbReference>
<evidence type="ECO:0000256" key="5">
    <source>
        <dbReference type="ARBA" id="ARBA00023163"/>
    </source>
</evidence>
<evidence type="ECO:0000256" key="1">
    <source>
        <dbReference type="ARBA" id="ARBA00008724"/>
    </source>
</evidence>
<sequence>MAGHSKWSNIKHRKAAQDAKRGKIFTKLIREINVAAREGGGDPETNPRLRAAIDKALSNNMKRDTIDTAIKRGTGEMEGDNVEELTYEGYGPNGVAILLECMTDNKNRTVSEVRYAFSKHGGNLGTDGSVAYLFNKMGVISYGTDVTEEDVMEPALEAGAEDIVKYPGSGLDVMTSPENFGPVKDALDAKGLESSNAEVTQVPDTKVDLDEDSARSFLKLLDALEDLDDVQNAYHNADISDDVLAKLDD</sequence>
<dbReference type="GO" id="GO:0006355">
    <property type="term" value="P:regulation of DNA-templated transcription"/>
    <property type="evidence" value="ECO:0007669"/>
    <property type="project" value="UniProtKB-UniRule"/>
</dbReference>
<dbReference type="HAMAP" id="MF_00693">
    <property type="entry name" value="Transcrip_reg_TACO1"/>
    <property type="match status" value="1"/>
</dbReference>
<proteinExistence type="inferred from homology"/>
<dbReference type="AlphaFoldDB" id="A0A432YN53"/>
<dbReference type="PANTHER" id="PTHR12532">
    <property type="entry name" value="TRANSLATIONAL ACTIVATOR OF CYTOCHROME C OXIDASE 1"/>
    <property type="match status" value="1"/>
</dbReference>
<evidence type="ECO:0000313" key="10">
    <source>
        <dbReference type="Proteomes" id="UP000288361"/>
    </source>
</evidence>
<dbReference type="InterPro" id="IPR026564">
    <property type="entry name" value="Transcrip_reg_TACO1-like_dom3"/>
</dbReference>
<comment type="caution">
    <text evidence="9">The sequence shown here is derived from an EMBL/GenBank/DDBJ whole genome shotgun (WGS) entry which is preliminary data.</text>
</comment>
<dbReference type="Gene3D" id="1.10.10.200">
    <property type="match status" value="1"/>
</dbReference>
<accession>A0A432YN53</accession>
<feature type="domain" description="TACO1/YebC-like second and third" evidence="7">
    <location>
        <begin position="83"/>
        <end position="237"/>
    </location>
</feature>
<dbReference type="Pfam" id="PF20772">
    <property type="entry name" value="TACO1_YebC_N"/>
    <property type="match status" value="1"/>
</dbReference>
<evidence type="ECO:0000256" key="4">
    <source>
        <dbReference type="ARBA" id="ARBA00023125"/>
    </source>
</evidence>
<dbReference type="FunFam" id="1.10.10.200:FF:000001">
    <property type="entry name" value="Probable transcriptional regulatory protein YebC"/>
    <property type="match status" value="1"/>
</dbReference>
<dbReference type="InterPro" id="IPR002876">
    <property type="entry name" value="Transcrip_reg_TACO1-like"/>
</dbReference>
<dbReference type="Pfam" id="PF01709">
    <property type="entry name" value="Transcrip_reg"/>
    <property type="match status" value="1"/>
</dbReference>
<keyword evidence="5 6" id="KW-0804">Transcription</keyword>
<dbReference type="GO" id="GO:0003677">
    <property type="term" value="F:DNA binding"/>
    <property type="evidence" value="ECO:0007669"/>
    <property type="project" value="UniProtKB-UniRule"/>
</dbReference>
<evidence type="ECO:0000256" key="2">
    <source>
        <dbReference type="ARBA" id="ARBA00022490"/>
    </source>
</evidence>
<protein>
    <recommendedName>
        <fullName evidence="6">Probable transcriptional regulatory protein CWI73_10400</fullName>
    </recommendedName>
</protein>
<comment type="subcellular location">
    <subcellularLocation>
        <location evidence="6">Cytoplasm</location>
    </subcellularLocation>
</comment>
<dbReference type="InterPro" id="IPR029072">
    <property type="entry name" value="YebC-like"/>
</dbReference>
<evidence type="ECO:0000259" key="7">
    <source>
        <dbReference type="Pfam" id="PF01709"/>
    </source>
</evidence>
<evidence type="ECO:0000256" key="6">
    <source>
        <dbReference type="HAMAP-Rule" id="MF_00693"/>
    </source>
</evidence>
<keyword evidence="4 6" id="KW-0238">DNA-binding</keyword>
<dbReference type="NCBIfam" id="NF001030">
    <property type="entry name" value="PRK00110.1"/>
    <property type="match status" value="1"/>
</dbReference>